<feature type="transmembrane region" description="Helical" evidence="1">
    <location>
        <begin position="6"/>
        <end position="22"/>
    </location>
</feature>
<gene>
    <name evidence="2" type="ORF">SAMN06295984_0238</name>
</gene>
<dbReference type="EMBL" id="FXWL01000001">
    <property type="protein sequence ID" value="SMQ59202.1"/>
    <property type="molecule type" value="Genomic_DNA"/>
</dbReference>
<dbReference type="AlphaFoldDB" id="A0A1Y6EF11"/>
<protein>
    <submittedName>
        <fullName evidence="2">Uncharacterized membrane protein YsdA, DUF1294 family</fullName>
    </submittedName>
</protein>
<proteinExistence type="predicted"/>
<evidence type="ECO:0000313" key="3">
    <source>
        <dbReference type="Proteomes" id="UP000194469"/>
    </source>
</evidence>
<dbReference type="GeneID" id="303000322"/>
<dbReference type="Pfam" id="PF06961">
    <property type="entry name" value="DUF1294"/>
    <property type="match status" value="1"/>
</dbReference>
<organism evidence="2 3">
    <name type="scientific">Sphingopyxis terrae subsp. ummariensis</name>
    <dbReference type="NCBI Taxonomy" id="429001"/>
    <lineage>
        <taxon>Bacteria</taxon>
        <taxon>Pseudomonadati</taxon>
        <taxon>Pseudomonadota</taxon>
        <taxon>Alphaproteobacteria</taxon>
        <taxon>Sphingomonadales</taxon>
        <taxon>Sphingomonadaceae</taxon>
        <taxon>Sphingopyxis</taxon>
    </lineage>
</organism>
<evidence type="ECO:0000313" key="2">
    <source>
        <dbReference type="EMBL" id="SMQ59202.1"/>
    </source>
</evidence>
<dbReference type="RefSeq" id="WP_003043601.1">
    <property type="nucleotide sequence ID" value="NZ_FXWL01000001.1"/>
</dbReference>
<name>A0A1Y6EF11_9SPHN</name>
<feature type="transmembrane region" description="Helical" evidence="1">
    <location>
        <begin position="42"/>
        <end position="59"/>
    </location>
</feature>
<accession>A0A1Y6EF11</accession>
<keyword evidence="1" id="KW-1133">Transmembrane helix</keyword>
<dbReference type="Proteomes" id="UP000194469">
    <property type="component" value="Unassembled WGS sequence"/>
</dbReference>
<feature type="transmembrane region" description="Helical" evidence="1">
    <location>
        <begin position="71"/>
        <end position="90"/>
    </location>
</feature>
<dbReference type="InterPro" id="IPR010718">
    <property type="entry name" value="DUF1294"/>
</dbReference>
<evidence type="ECO:0000256" key="1">
    <source>
        <dbReference type="SAM" id="Phobius"/>
    </source>
</evidence>
<keyword evidence="1" id="KW-0472">Membrane</keyword>
<reference evidence="3" key="1">
    <citation type="submission" date="2017-04" db="EMBL/GenBank/DDBJ databases">
        <authorList>
            <person name="Varghese N."/>
            <person name="Submissions S."/>
        </authorList>
    </citation>
    <scope>NUCLEOTIDE SEQUENCE [LARGE SCALE GENOMIC DNA]</scope>
    <source>
        <strain evidence="3">UI2</strain>
    </source>
</reference>
<keyword evidence="1" id="KW-0812">Transmembrane</keyword>
<sequence>MTAYILYWLIAANLIAFALMVIDKRRADKGLWRIREATLLDWARIGGAIGTVAASRLVRHKTRKQPFADDMHFLFAMEVVLLTLWAFGLFDPVLSEAESKLGPFVSTALAYLRAAT</sequence>
<keyword evidence="3" id="KW-1185">Reference proteome</keyword>